<dbReference type="InterPro" id="IPR013517">
    <property type="entry name" value="FG-GAP"/>
</dbReference>
<proteinExistence type="predicted"/>
<name>A0A3A1N3M9_9FLAO</name>
<evidence type="ECO:0000313" key="2">
    <source>
        <dbReference type="EMBL" id="RIV30754.1"/>
    </source>
</evidence>
<sequence>MYKNIILLPFALVVLQTGHGQQNEGNPAGSTTFYKDVTKTHLPYKDLQLLSMDAGIADLDHDGDMDILIANEHRPNILLVNNGKGSFTNESALRIPQVAHDSEDIGIADFDLDGDLDIIVVSEDDKTNELYLNNGDGTFRDGGDRIPVTGTSNSVVVFDINADGTPDVLIGNNGQNNILINDGTGHFKDETLERFGAFMDVTQDLTLADVDNDGDQDVLVGNEDANRILINTGNGFFEDQSSDRLPYRSEPEETREVDVADIDGDGDLDILYGNVQAFVDNALRQNRLLLNDGKGFFTDITASHLPKDNNRCFGVAFLDIDRDGNPDIMTGNTNGAQFGGNTPYSVYLNDGEGKFIEATDEIIPEGIGGRGFDIDFVDLNGDGLNDLFLSNRGSQDFLLLGQPSN</sequence>
<dbReference type="OrthoDB" id="9809549at2"/>
<dbReference type="Proteomes" id="UP000266067">
    <property type="component" value="Unassembled WGS sequence"/>
</dbReference>
<organism evidence="2 3">
    <name type="scientific">Flagellimonas lutimaris</name>
    <dbReference type="NCBI Taxonomy" id="475082"/>
    <lineage>
        <taxon>Bacteria</taxon>
        <taxon>Pseudomonadati</taxon>
        <taxon>Bacteroidota</taxon>
        <taxon>Flavobacteriia</taxon>
        <taxon>Flavobacteriales</taxon>
        <taxon>Flavobacteriaceae</taxon>
        <taxon>Flagellimonas</taxon>
    </lineage>
</organism>
<gene>
    <name evidence="2" type="ORF">D2V08_16940</name>
</gene>
<dbReference type="Pfam" id="PF13517">
    <property type="entry name" value="FG-GAP_3"/>
    <property type="match status" value="4"/>
</dbReference>
<dbReference type="AlphaFoldDB" id="A0A3A1N3M9"/>
<evidence type="ECO:0000313" key="3">
    <source>
        <dbReference type="Proteomes" id="UP000266067"/>
    </source>
</evidence>
<dbReference type="InterPro" id="IPR028994">
    <property type="entry name" value="Integrin_alpha_N"/>
</dbReference>
<dbReference type="SUPFAM" id="SSF69318">
    <property type="entry name" value="Integrin alpha N-terminal domain"/>
    <property type="match status" value="2"/>
</dbReference>
<protein>
    <submittedName>
        <fullName evidence="2">VCBS repeat-containing protein</fullName>
    </submittedName>
</protein>
<dbReference type="PANTHER" id="PTHR46580:SF4">
    <property type="entry name" value="ATP_GTP-BINDING PROTEIN"/>
    <property type="match status" value="1"/>
</dbReference>
<reference evidence="2 3" key="1">
    <citation type="submission" date="2018-08" db="EMBL/GenBank/DDBJ databases">
        <title>Proposal of Muricauda 72 sp.nov. and Muricauda NH166 sp.nov., isolated from seawater.</title>
        <authorList>
            <person name="Cheng H."/>
            <person name="Wu Y.-H."/>
            <person name="Guo L.-L."/>
            <person name="Xu X.-W."/>
        </authorList>
    </citation>
    <scope>NUCLEOTIDE SEQUENCE [LARGE SCALE GENOMIC DNA]</scope>
    <source>
        <strain evidence="2 3">KCTC 22173</strain>
    </source>
</reference>
<keyword evidence="3" id="KW-1185">Reference proteome</keyword>
<keyword evidence="1" id="KW-0732">Signal</keyword>
<dbReference type="PANTHER" id="PTHR46580">
    <property type="entry name" value="SENSOR KINASE-RELATED"/>
    <property type="match status" value="1"/>
</dbReference>
<evidence type="ECO:0000256" key="1">
    <source>
        <dbReference type="ARBA" id="ARBA00022729"/>
    </source>
</evidence>
<dbReference type="Gene3D" id="2.130.10.130">
    <property type="entry name" value="Integrin alpha, N-terminal"/>
    <property type="match status" value="2"/>
</dbReference>
<comment type="caution">
    <text evidence="2">The sequence shown here is derived from an EMBL/GenBank/DDBJ whole genome shotgun (WGS) entry which is preliminary data.</text>
</comment>
<dbReference type="EMBL" id="QXFH01000077">
    <property type="protein sequence ID" value="RIV30754.1"/>
    <property type="molecule type" value="Genomic_DNA"/>
</dbReference>
<dbReference type="RefSeq" id="WP_119609614.1">
    <property type="nucleotide sequence ID" value="NZ_QXFH01000077.1"/>
</dbReference>
<accession>A0A3A1N3M9</accession>